<name>A0A0W0Z935_9GAMM</name>
<reference evidence="2 3" key="1">
    <citation type="submission" date="2015-11" db="EMBL/GenBank/DDBJ databases">
        <title>Genomic analysis of 38 Legionella species identifies large and diverse effector repertoires.</title>
        <authorList>
            <person name="Burstein D."/>
            <person name="Amaro F."/>
            <person name="Zusman T."/>
            <person name="Lifshitz Z."/>
            <person name="Cohen O."/>
            <person name="Gilbert J.A."/>
            <person name="Pupko T."/>
            <person name="Shuman H.A."/>
            <person name="Segal G."/>
        </authorList>
    </citation>
    <scope>NUCLEOTIDE SEQUENCE [LARGE SCALE GENOMIC DNA]</scope>
    <source>
        <strain evidence="2 3">ATCC 49655</strain>
    </source>
</reference>
<sequence length="164" mass="17302">MGQEVHEINTEKREEPGLLGQDVYESATKFNTRLAGMGSASLYVLGKVGGQVTDSHVVTAVGGMVVGALGFFGNRYFRCRGDDSAYSYMGTIVGGVQFAAGFSLLALEAFNAYYNTGEASSLMNVLTVAETACAVTESTLVLMNAYLYSDGPPKAAPAARPKMD</sequence>
<evidence type="ECO:0000313" key="2">
    <source>
        <dbReference type="EMBL" id="KTD65443.1"/>
    </source>
</evidence>
<dbReference type="EMBL" id="LNYW01000011">
    <property type="protein sequence ID" value="KTD65443.1"/>
    <property type="molecule type" value="Genomic_DNA"/>
</dbReference>
<dbReference type="PATRIC" id="fig|1122169.6.peg.287"/>
<dbReference type="AlphaFoldDB" id="A0A0W0Z935"/>
<protein>
    <recommendedName>
        <fullName evidence="4">Transmembrane protein</fullName>
    </recommendedName>
</protein>
<keyword evidence="1" id="KW-0812">Transmembrane</keyword>
<dbReference type="Proteomes" id="UP000054600">
    <property type="component" value="Unassembled WGS sequence"/>
</dbReference>
<comment type="caution">
    <text evidence="2">The sequence shown here is derived from an EMBL/GenBank/DDBJ whole genome shotgun (WGS) entry which is preliminary data.</text>
</comment>
<gene>
    <name evidence="2" type="ORF">Lsha_0260</name>
</gene>
<feature type="transmembrane region" description="Helical" evidence="1">
    <location>
        <begin position="85"/>
        <end position="107"/>
    </location>
</feature>
<evidence type="ECO:0000256" key="1">
    <source>
        <dbReference type="SAM" id="Phobius"/>
    </source>
</evidence>
<feature type="transmembrane region" description="Helical" evidence="1">
    <location>
        <begin position="55"/>
        <end position="73"/>
    </location>
</feature>
<organism evidence="2 3">
    <name type="scientific">Legionella shakespearei DSM 23087</name>
    <dbReference type="NCBI Taxonomy" id="1122169"/>
    <lineage>
        <taxon>Bacteria</taxon>
        <taxon>Pseudomonadati</taxon>
        <taxon>Pseudomonadota</taxon>
        <taxon>Gammaproteobacteria</taxon>
        <taxon>Legionellales</taxon>
        <taxon>Legionellaceae</taxon>
        <taxon>Legionella</taxon>
    </lineage>
</organism>
<dbReference type="RefSeq" id="WP_018576284.1">
    <property type="nucleotide sequence ID" value="NZ_KB892384.1"/>
</dbReference>
<dbReference type="OrthoDB" id="5651828at2"/>
<evidence type="ECO:0008006" key="4">
    <source>
        <dbReference type="Google" id="ProtNLM"/>
    </source>
</evidence>
<keyword evidence="1" id="KW-1133">Transmembrane helix</keyword>
<evidence type="ECO:0000313" key="3">
    <source>
        <dbReference type="Proteomes" id="UP000054600"/>
    </source>
</evidence>
<keyword evidence="1" id="KW-0472">Membrane</keyword>
<accession>A0A0W0Z935</accession>
<keyword evidence="3" id="KW-1185">Reference proteome</keyword>
<dbReference type="eggNOG" id="ENOG5031E8N">
    <property type="taxonomic scope" value="Bacteria"/>
</dbReference>
<proteinExistence type="predicted"/>